<dbReference type="PANTHER" id="PTHR33434">
    <property type="entry name" value="DEGV DOMAIN-CONTAINING PROTEIN DR_1986-RELATED"/>
    <property type="match status" value="1"/>
</dbReference>
<dbReference type="SUPFAM" id="SSF82549">
    <property type="entry name" value="DAK1/DegV-like"/>
    <property type="match status" value="1"/>
</dbReference>
<dbReference type="NCBIfam" id="TIGR00762">
    <property type="entry name" value="DegV"/>
    <property type="match status" value="1"/>
</dbReference>
<name>A0AA43RHY5_9ACTN</name>
<evidence type="ECO:0000313" key="2">
    <source>
        <dbReference type="EMBL" id="MDO4841834.1"/>
    </source>
</evidence>
<dbReference type="InterPro" id="IPR003797">
    <property type="entry name" value="DegV"/>
</dbReference>
<accession>A0AA43RHY5</accession>
<dbReference type="PANTHER" id="PTHR33434:SF2">
    <property type="entry name" value="FATTY ACID-BINDING PROTEIN TM_1468"/>
    <property type="match status" value="1"/>
</dbReference>
<evidence type="ECO:0000256" key="1">
    <source>
        <dbReference type="ARBA" id="ARBA00023121"/>
    </source>
</evidence>
<dbReference type="AlphaFoldDB" id="A0AA43RHY5"/>
<dbReference type="GO" id="GO:0008289">
    <property type="term" value="F:lipid binding"/>
    <property type="evidence" value="ECO:0007669"/>
    <property type="project" value="UniProtKB-KW"/>
</dbReference>
<comment type="caution">
    <text evidence="2">The sequence shown here is derived from an EMBL/GenBank/DDBJ whole genome shotgun (WGS) entry which is preliminary data.</text>
</comment>
<dbReference type="InterPro" id="IPR050270">
    <property type="entry name" value="DegV_domain_contain"/>
</dbReference>
<keyword evidence="3" id="KW-1185">Reference proteome</keyword>
<sequence length="300" mass="32813">MIRILSDSVSTSVYDDLYKNNIDVVSLTVHYDGKDQLDTEMDFDYFNDTLAERGDNLPTSSQPSIASYENYFESAAKAGDSVVGVFLSSKLSSSFEGAIMAARRIKKEYCDFQCRLIDSCASCGPQMAALLAACGVRDNGGTLDEIADAAEHSVRCSRIMFTPSDLRFLVLGGRLNAVTAKIASKLKIFPIITTVDGYAVASVKVRTKSKANDKMFNIFVDDVKAHGLKYVVVHYAGKKTKELFDFKERVEEFVKHEVELVSVSPVISVHSGPAIGIAYECNDELSGKFTGGSPQILFSI</sequence>
<dbReference type="EMBL" id="JAUMVS010000053">
    <property type="protein sequence ID" value="MDO4841834.1"/>
    <property type="molecule type" value="Genomic_DNA"/>
</dbReference>
<dbReference type="Proteomes" id="UP001168575">
    <property type="component" value="Unassembled WGS sequence"/>
</dbReference>
<protein>
    <submittedName>
        <fullName evidence="2">DegV family protein</fullName>
    </submittedName>
</protein>
<dbReference type="PROSITE" id="PS51482">
    <property type="entry name" value="DEGV"/>
    <property type="match status" value="1"/>
</dbReference>
<proteinExistence type="predicted"/>
<keyword evidence="1" id="KW-0446">Lipid-binding</keyword>
<gene>
    <name evidence="2" type="ORF">Q3982_04065</name>
</gene>
<reference evidence="2" key="1">
    <citation type="submission" date="2023-07" db="EMBL/GenBank/DDBJ databases">
        <title>Between Cages and Wild: Unraveling the Impact of Captivity on Animal Microbiomes and Antimicrobial Resistance.</title>
        <authorList>
            <person name="Schmartz G.P."/>
            <person name="Rehner J."/>
            <person name="Schuff M.J."/>
            <person name="Becker S.L."/>
            <person name="Kravczyk M."/>
            <person name="Gurevich A."/>
            <person name="Francke R."/>
            <person name="Mueller R."/>
            <person name="Keller V."/>
            <person name="Keller A."/>
        </authorList>
    </citation>
    <scope>NUCLEOTIDE SEQUENCE</scope>
    <source>
        <strain evidence="2">S12M_St_49</strain>
    </source>
</reference>
<dbReference type="Pfam" id="PF02645">
    <property type="entry name" value="DegV"/>
    <property type="match status" value="1"/>
</dbReference>
<dbReference type="InterPro" id="IPR043168">
    <property type="entry name" value="DegV_C"/>
</dbReference>
<dbReference type="Gene3D" id="3.40.50.10170">
    <property type="match status" value="1"/>
</dbReference>
<evidence type="ECO:0000313" key="3">
    <source>
        <dbReference type="Proteomes" id="UP001168575"/>
    </source>
</evidence>
<dbReference type="Gene3D" id="3.30.1180.10">
    <property type="match status" value="1"/>
</dbReference>
<organism evidence="2 3">
    <name type="scientific">Phoenicibacter congonensis</name>
    <dbReference type="NCBI Taxonomy" id="1944646"/>
    <lineage>
        <taxon>Bacteria</taxon>
        <taxon>Bacillati</taxon>
        <taxon>Actinomycetota</taxon>
        <taxon>Coriobacteriia</taxon>
        <taxon>Eggerthellales</taxon>
        <taxon>Eggerthellaceae</taxon>
        <taxon>Phoenicibacter</taxon>
    </lineage>
</organism>